<dbReference type="EMBL" id="MK072132">
    <property type="protein sequence ID" value="AYV79039.1"/>
    <property type="molecule type" value="Genomic_DNA"/>
</dbReference>
<keyword evidence="1" id="KW-1133">Transmembrane helix</keyword>
<organism evidence="2">
    <name type="scientific">Faunusvirus sp</name>
    <dbReference type="NCBI Taxonomy" id="2487766"/>
    <lineage>
        <taxon>Viruses</taxon>
        <taxon>Varidnaviria</taxon>
        <taxon>Bamfordvirae</taxon>
        <taxon>Nucleocytoviricota</taxon>
        <taxon>Megaviricetes</taxon>
        <taxon>Imitervirales</taxon>
        <taxon>Mimiviridae</taxon>
    </lineage>
</organism>
<reference evidence="2" key="1">
    <citation type="submission" date="2018-10" db="EMBL/GenBank/DDBJ databases">
        <title>Hidden diversity of soil giant viruses.</title>
        <authorList>
            <person name="Schulz F."/>
            <person name="Alteio L."/>
            <person name="Goudeau D."/>
            <person name="Ryan E.M."/>
            <person name="Malmstrom R.R."/>
            <person name="Blanchard J."/>
            <person name="Woyke T."/>
        </authorList>
    </citation>
    <scope>NUCLEOTIDE SEQUENCE</scope>
    <source>
        <strain evidence="2">FNV1</strain>
    </source>
</reference>
<keyword evidence="1" id="KW-0812">Transmembrane</keyword>
<evidence type="ECO:0000313" key="2">
    <source>
        <dbReference type="EMBL" id="AYV79039.1"/>
    </source>
</evidence>
<gene>
    <name evidence="2" type="ORF">Faunusvirus1_59</name>
</gene>
<accession>A0A3G5A0E2</accession>
<feature type="transmembrane region" description="Helical" evidence="1">
    <location>
        <begin position="95"/>
        <end position="116"/>
    </location>
</feature>
<feature type="transmembrane region" description="Helical" evidence="1">
    <location>
        <begin position="50"/>
        <end position="75"/>
    </location>
</feature>
<evidence type="ECO:0000256" key="1">
    <source>
        <dbReference type="SAM" id="Phobius"/>
    </source>
</evidence>
<proteinExistence type="predicted"/>
<sequence length="120" mass="13288">MSLKPPCPTGIFYGLSTSVSFSVMMLILIISGFIISMVLYEEGKNSYLSWLYVCMWTLGIVSIYHILCLLSYAIIDRKNNTGVPSTGAQNALLASQIPLIMTFVATIGVVIMYWLFAAFK</sequence>
<feature type="transmembrane region" description="Helical" evidence="1">
    <location>
        <begin position="12"/>
        <end position="38"/>
    </location>
</feature>
<keyword evidence="1" id="KW-0472">Membrane</keyword>
<protein>
    <submittedName>
        <fullName evidence="2">Uncharacterized protein</fullName>
    </submittedName>
</protein>
<name>A0A3G5A0E2_9VIRU</name>